<dbReference type="InterPro" id="IPR039425">
    <property type="entry name" value="RNA_pol_sigma-70-like"/>
</dbReference>
<evidence type="ECO:0000256" key="4">
    <source>
        <dbReference type="ARBA" id="ARBA00023163"/>
    </source>
</evidence>
<dbReference type="InterPro" id="IPR014284">
    <property type="entry name" value="RNA_pol_sigma-70_dom"/>
</dbReference>
<evidence type="ECO:0000256" key="1">
    <source>
        <dbReference type="ARBA" id="ARBA00010641"/>
    </source>
</evidence>
<reference evidence="7 8" key="2">
    <citation type="submission" date="2018-03" db="EMBL/GenBank/DDBJ databases">
        <authorList>
            <person name="Keele B.F."/>
        </authorList>
    </citation>
    <scope>NUCLEOTIDE SEQUENCE [LARGE SCALE GENOMIC DNA]</scope>
    <source>
        <strain evidence="7 8">D13</strain>
    </source>
</reference>
<dbReference type="CDD" id="cd06171">
    <property type="entry name" value="Sigma70_r4"/>
    <property type="match status" value="1"/>
</dbReference>
<evidence type="ECO:0000256" key="2">
    <source>
        <dbReference type="ARBA" id="ARBA00023015"/>
    </source>
</evidence>
<keyword evidence="2" id="KW-0805">Transcription regulation</keyword>
<dbReference type="Pfam" id="PF04542">
    <property type="entry name" value="Sigma70_r2"/>
    <property type="match status" value="1"/>
</dbReference>
<evidence type="ECO:0008006" key="9">
    <source>
        <dbReference type="Google" id="ProtNLM"/>
    </source>
</evidence>
<comment type="similarity">
    <text evidence="1">Belongs to the sigma-70 factor family. ECF subfamily.</text>
</comment>
<dbReference type="InterPro" id="IPR007627">
    <property type="entry name" value="RNA_pol_sigma70_r2"/>
</dbReference>
<dbReference type="Proteomes" id="UP000241074">
    <property type="component" value="Chromosome"/>
</dbReference>
<sequence length="180" mass="21019">MSMDMPVHQPKLEHELRTLIPRHASRWRQACWRITGDQSLAEDAVQDALLNAWRAQAQFRGEAELSTWIQRIAIRTAIDLMRKRGPMADLGPDDDAFGETAHRPERAWQQRAFSAELGRSMSRLTDIERVAFVLKHQEQWRLEEIAEHLGRTLDSIKQALLRALKKLRSDLQHWQETDHD</sequence>
<dbReference type="InterPro" id="IPR013325">
    <property type="entry name" value="RNA_pol_sigma_r2"/>
</dbReference>
<organism evidence="7 8">
    <name type="scientific">Ahniella affigens</name>
    <dbReference type="NCBI Taxonomy" id="2021234"/>
    <lineage>
        <taxon>Bacteria</taxon>
        <taxon>Pseudomonadati</taxon>
        <taxon>Pseudomonadota</taxon>
        <taxon>Gammaproteobacteria</taxon>
        <taxon>Lysobacterales</taxon>
        <taxon>Rhodanobacteraceae</taxon>
        <taxon>Ahniella</taxon>
    </lineage>
</organism>
<dbReference type="OrthoDB" id="9782108at2"/>
<dbReference type="Gene3D" id="1.10.1740.10">
    <property type="match status" value="1"/>
</dbReference>
<dbReference type="EMBL" id="CP027860">
    <property type="protein sequence ID" value="AVP97854.1"/>
    <property type="molecule type" value="Genomic_DNA"/>
</dbReference>
<dbReference type="KEGG" id="xba:C7S18_11900"/>
<dbReference type="GO" id="GO:0016987">
    <property type="term" value="F:sigma factor activity"/>
    <property type="evidence" value="ECO:0007669"/>
    <property type="project" value="UniProtKB-KW"/>
</dbReference>
<dbReference type="InterPro" id="IPR013249">
    <property type="entry name" value="RNA_pol_sigma70_r4_t2"/>
</dbReference>
<dbReference type="SUPFAM" id="SSF88659">
    <property type="entry name" value="Sigma3 and sigma4 domains of RNA polymerase sigma factors"/>
    <property type="match status" value="1"/>
</dbReference>
<dbReference type="NCBIfam" id="TIGR02937">
    <property type="entry name" value="sigma70-ECF"/>
    <property type="match status" value="1"/>
</dbReference>
<dbReference type="GO" id="GO:0003677">
    <property type="term" value="F:DNA binding"/>
    <property type="evidence" value="ECO:0007669"/>
    <property type="project" value="InterPro"/>
</dbReference>
<evidence type="ECO:0000256" key="3">
    <source>
        <dbReference type="ARBA" id="ARBA00023082"/>
    </source>
</evidence>
<feature type="domain" description="RNA polymerase sigma factor 70 region 4 type 2" evidence="6">
    <location>
        <begin position="116"/>
        <end position="167"/>
    </location>
</feature>
<dbReference type="Pfam" id="PF08281">
    <property type="entry name" value="Sigma70_r4_2"/>
    <property type="match status" value="1"/>
</dbReference>
<dbReference type="InterPro" id="IPR013324">
    <property type="entry name" value="RNA_pol_sigma_r3/r4-like"/>
</dbReference>
<accession>A0A2P1PSP9</accession>
<keyword evidence="8" id="KW-1185">Reference proteome</keyword>
<dbReference type="PANTHER" id="PTHR43133:SF46">
    <property type="entry name" value="RNA POLYMERASE SIGMA-70 FACTOR ECF SUBFAMILY"/>
    <property type="match status" value="1"/>
</dbReference>
<evidence type="ECO:0000259" key="6">
    <source>
        <dbReference type="Pfam" id="PF08281"/>
    </source>
</evidence>
<protein>
    <recommendedName>
        <fullName evidence="9">RNA polymerase subunit sigma-24</fullName>
    </recommendedName>
</protein>
<name>A0A2P1PSP9_9GAMM</name>
<evidence type="ECO:0000313" key="7">
    <source>
        <dbReference type="EMBL" id="AVP97854.1"/>
    </source>
</evidence>
<gene>
    <name evidence="7" type="ORF">C7S18_11900</name>
</gene>
<dbReference type="PANTHER" id="PTHR43133">
    <property type="entry name" value="RNA POLYMERASE ECF-TYPE SIGMA FACTO"/>
    <property type="match status" value="1"/>
</dbReference>
<dbReference type="GO" id="GO:0006352">
    <property type="term" value="P:DNA-templated transcription initiation"/>
    <property type="evidence" value="ECO:0007669"/>
    <property type="project" value="InterPro"/>
</dbReference>
<proteinExistence type="inferred from homology"/>
<reference evidence="7 8" key="1">
    <citation type="submission" date="2018-03" db="EMBL/GenBank/DDBJ databases">
        <title>Ahniella affigens gen. nov., sp. nov., a gammaproteobacterium isolated from sandy soil near a stream.</title>
        <authorList>
            <person name="Ko Y."/>
            <person name="Kim J.-H."/>
        </authorList>
    </citation>
    <scope>NUCLEOTIDE SEQUENCE [LARGE SCALE GENOMIC DNA]</scope>
    <source>
        <strain evidence="7 8">D13</strain>
    </source>
</reference>
<feature type="domain" description="RNA polymerase sigma-70 region 2" evidence="5">
    <location>
        <begin position="20"/>
        <end position="85"/>
    </location>
</feature>
<dbReference type="Gene3D" id="1.10.10.10">
    <property type="entry name" value="Winged helix-like DNA-binding domain superfamily/Winged helix DNA-binding domain"/>
    <property type="match status" value="1"/>
</dbReference>
<keyword evidence="3" id="KW-0731">Sigma factor</keyword>
<evidence type="ECO:0000313" key="8">
    <source>
        <dbReference type="Proteomes" id="UP000241074"/>
    </source>
</evidence>
<dbReference type="InterPro" id="IPR036388">
    <property type="entry name" value="WH-like_DNA-bd_sf"/>
</dbReference>
<dbReference type="SUPFAM" id="SSF88946">
    <property type="entry name" value="Sigma2 domain of RNA polymerase sigma factors"/>
    <property type="match status" value="1"/>
</dbReference>
<keyword evidence="4" id="KW-0804">Transcription</keyword>
<evidence type="ECO:0000259" key="5">
    <source>
        <dbReference type="Pfam" id="PF04542"/>
    </source>
</evidence>
<dbReference type="AlphaFoldDB" id="A0A2P1PSP9"/>